<protein>
    <recommendedName>
        <fullName evidence="3">RRM domain-containing protein</fullName>
    </recommendedName>
</protein>
<dbReference type="InterPro" id="IPR012677">
    <property type="entry name" value="Nucleotide-bd_a/b_plait_sf"/>
</dbReference>
<dbReference type="EMBL" id="MCFH01000002">
    <property type="protein sequence ID" value="ORX59880.1"/>
    <property type="molecule type" value="Genomic_DNA"/>
</dbReference>
<feature type="compositionally biased region" description="Low complexity" evidence="2">
    <location>
        <begin position="689"/>
        <end position="721"/>
    </location>
</feature>
<dbReference type="InterPro" id="IPR035979">
    <property type="entry name" value="RBD_domain_sf"/>
</dbReference>
<evidence type="ECO:0000313" key="4">
    <source>
        <dbReference type="EMBL" id="ORX59880.1"/>
    </source>
</evidence>
<keyword evidence="1" id="KW-0694">RNA-binding</keyword>
<dbReference type="Gene3D" id="3.30.70.330">
    <property type="match status" value="1"/>
</dbReference>
<organism evidence="4 5">
    <name type="scientific">Piromyces finnis</name>
    <dbReference type="NCBI Taxonomy" id="1754191"/>
    <lineage>
        <taxon>Eukaryota</taxon>
        <taxon>Fungi</taxon>
        <taxon>Fungi incertae sedis</taxon>
        <taxon>Chytridiomycota</taxon>
        <taxon>Chytridiomycota incertae sedis</taxon>
        <taxon>Neocallimastigomycetes</taxon>
        <taxon>Neocallimastigales</taxon>
        <taxon>Neocallimastigaceae</taxon>
        <taxon>Piromyces</taxon>
    </lineage>
</organism>
<dbReference type="AlphaFoldDB" id="A0A1Y1VND1"/>
<dbReference type="SUPFAM" id="SSF54928">
    <property type="entry name" value="RNA-binding domain, RBD"/>
    <property type="match status" value="1"/>
</dbReference>
<reference evidence="4 5" key="1">
    <citation type="submission" date="2016-08" db="EMBL/GenBank/DDBJ databases">
        <title>Genomes of anaerobic fungi encode conserved fungal cellulosomes for biomass hydrolysis.</title>
        <authorList>
            <consortium name="DOE Joint Genome Institute"/>
            <person name="Haitjema C.H."/>
            <person name="Gilmore S.P."/>
            <person name="Henske J.K."/>
            <person name="Solomon K.V."/>
            <person name="De Groot R."/>
            <person name="Kuo A."/>
            <person name="Mondo S.J."/>
            <person name="Salamov A.A."/>
            <person name="Labutti K."/>
            <person name="Zhao Z."/>
            <person name="Chiniquy J."/>
            <person name="Barry K."/>
            <person name="Brewer H.M."/>
            <person name="Purvine S.O."/>
            <person name="Wright A.T."/>
            <person name="Boxma B."/>
            <person name="Van Alen T."/>
            <person name="Hackstein J.H."/>
            <person name="Baker S.E."/>
            <person name="Grigoriev I.V."/>
            <person name="O'Malley M.A."/>
        </authorList>
    </citation>
    <scope>NUCLEOTIDE SEQUENCE [LARGE SCALE GENOMIC DNA]</scope>
    <source>
        <strain evidence="5">finn</strain>
    </source>
</reference>
<evidence type="ECO:0000256" key="1">
    <source>
        <dbReference type="PROSITE-ProRule" id="PRU00176"/>
    </source>
</evidence>
<sequence length="831" mass="94867">MGKNTSFVLNQNSNNLWLSVNSNNSDWIRNEEEDINSINNDFFAINNNESAYNQKNNSEILNRESNPSRIILISEIPEYFNFNQIINENLSKYGEIRQVFFTKKKGILIIYWDIKSAIDAYNGIHRELSYGNIFSTYFIDPSDLQNYVPIESIENIMDNQGLLYIVLNQSLYKNNMKLLLSTYGKIRKFYQSKKNVFVEYDDVRSTEKALNSLQEFILKGKLLYVGYSKPGNWLLNNIKDNNEFIRYTSNNNNNDDFIKQNTNYVNKEQTNTTNYLNNFNDLTFMNNNWYSPYKTDLFINNANSNDNKFNKENGVLVTNDVMSIMTSNSKIDFPSPQYFNKSIRNNNVLLSPSSEKPNVDSTNYQCNSEILKDDIDNISEQLKNLSNITTTTKADISSNNNNNNTDFGIIGDQRHNQNIYNDNMFMFNQMKPILNNYPIVNKILSQPMNTNRIGSGTFTRNISNFNMNTNPIINNVNVNSVSSVNINNMNNMNNLNHMNNINNMNNINTVNSINIGNINNINNMGNMNNYSINMQQNQDLMMPYNNTNISSNTAINSKSSFLFNSDSHTPTNNSSNNILRINNATPSNSNIATTSSLETQLSDIGNILSSNNLNSSKIIPVTSNNYINLPNTSLNNYNSAITMTTNKSGSVNNVTSHPLKLIKSNSPMLQNKNNLSCNTPVLSTIQTLNDKSNNNNLNGIKIKNKSSLGGIPINKNNNPNDSNDDKNNIDSKSNNNSLQMTSNEYSDTYHRRITMEERRMCQSTEDSNRKNNKNGNNNMNLNERQMNQNSNSKRHVIPRGNELILSKVISGLDERTTFMIRNIPNKYSKYI</sequence>
<name>A0A1Y1VND1_9FUNG</name>
<dbReference type="InterPro" id="IPR000504">
    <property type="entry name" value="RRM_dom"/>
</dbReference>
<feature type="domain" description="RRM" evidence="3">
    <location>
        <begin position="160"/>
        <end position="230"/>
    </location>
</feature>
<dbReference type="GO" id="GO:0003723">
    <property type="term" value="F:RNA binding"/>
    <property type="evidence" value="ECO:0007669"/>
    <property type="project" value="UniProtKB-UniRule"/>
</dbReference>
<dbReference type="Proteomes" id="UP000193719">
    <property type="component" value="Unassembled WGS sequence"/>
</dbReference>
<feature type="region of interest" description="Disordered" evidence="2">
    <location>
        <begin position="760"/>
        <end position="793"/>
    </location>
</feature>
<dbReference type="STRING" id="1754191.A0A1Y1VND1"/>
<comment type="caution">
    <text evidence="4">The sequence shown here is derived from an EMBL/GenBank/DDBJ whole genome shotgun (WGS) entry which is preliminary data.</text>
</comment>
<dbReference type="OrthoDB" id="2153738at2759"/>
<accession>A0A1Y1VND1</accession>
<evidence type="ECO:0000313" key="5">
    <source>
        <dbReference type="Proteomes" id="UP000193719"/>
    </source>
</evidence>
<gene>
    <name evidence="4" type="ORF">BCR36DRAFT_274281</name>
</gene>
<feature type="compositionally biased region" description="Low complexity" evidence="2">
    <location>
        <begin position="773"/>
        <end position="789"/>
    </location>
</feature>
<dbReference type="PROSITE" id="PS50102">
    <property type="entry name" value="RRM"/>
    <property type="match status" value="1"/>
</dbReference>
<evidence type="ECO:0000259" key="3">
    <source>
        <dbReference type="PROSITE" id="PS50102"/>
    </source>
</evidence>
<reference evidence="4 5" key="2">
    <citation type="submission" date="2016-08" db="EMBL/GenBank/DDBJ databases">
        <title>Pervasive Adenine N6-methylation of Active Genes in Fungi.</title>
        <authorList>
            <consortium name="DOE Joint Genome Institute"/>
            <person name="Mondo S.J."/>
            <person name="Dannebaum R.O."/>
            <person name="Kuo R.C."/>
            <person name="Labutti K."/>
            <person name="Haridas S."/>
            <person name="Kuo A."/>
            <person name="Salamov A."/>
            <person name="Ahrendt S.R."/>
            <person name="Lipzen A."/>
            <person name="Sullivan W."/>
            <person name="Andreopoulos W.B."/>
            <person name="Clum A."/>
            <person name="Lindquist E."/>
            <person name="Daum C."/>
            <person name="Ramamoorthy G.K."/>
            <person name="Gryganskyi A."/>
            <person name="Culley D."/>
            <person name="Magnuson J.K."/>
            <person name="James T.Y."/>
            <person name="O'Malley M.A."/>
            <person name="Stajich J.E."/>
            <person name="Spatafora J.W."/>
            <person name="Visel A."/>
            <person name="Grigoriev I.V."/>
        </authorList>
    </citation>
    <scope>NUCLEOTIDE SEQUENCE [LARGE SCALE GENOMIC DNA]</scope>
    <source>
        <strain evidence="5">finn</strain>
    </source>
</reference>
<proteinExistence type="predicted"/>
<keyword evidence="5" id="KW-1185">Reference proteome</keyword>
<feature type="region of interest" description="Disordered" evidence="2">
    <location>
        <begin position="689"/>
        <end position="746"/>
    </location>
</feature>
<evidence type="ECO:0000256" key="2">
    <source>
        <dbReference type="SAM" id="MobiDB-lite"/>
    </source>
</evidence>